<sequence length="53" mass="6056">TEAKVKFTVITPHHQVTYRGQGKVHCVHSPPPDYLPVMSQALLYSRHVTKCLR</sequence>
<reference evidence="1" key="1">
    <citation type="submission" date="2014-12" db="EMBL/GenBank/DDBJ databases">
        <title>Insight into the proteome of Arion vulgaris.</title>
        <authorList>
            <person name="Aradska J."/>
            <person name="Bulat T."/>
            <person name="Smidak R."/>
            <person name="Sarate P."/>
            <person name="Gangsoo J."/>
            <person name="Sialana F."/>
            <person name="Bilban M."/>
            <person name="Lubec G."/>
        </authorList>
    </citation>
    <scope>NUCLEOTIDE SEQUENCE</scope>
    <source>
        <tissue evidence="1">Skin</tissue>
    </source>
</reference>
<protein>
    <submittedName>
        <fullName evidence="1">Uncharacterized protein</fullName>
    </submittedName>
</protein>
<accession>A0A0B6Y8T2</accession>
<name>A0A0B6Y8T2_9EUPU</name>
<organism evidence="1">
    <name type="scientific">Arion vulgaris</name>
    <dbReference type="NCBI Taxonomy" id="1028688"/>
    <lineage>
        <taxon>Eukaryota</taxon>
        <taxon>Metazoa</taxon>
        <taxon>Spiralia</taxon>
        <taxon>Lophotrochozoa</taxon>
        <taxon>Mollusca</taxon>
        <taxon>Gastropoda</taxon>
        <taxon>Heterobranchia</taxon>
        <taxon>Euthyneura</taxon>
        <taxon>Panpulmonata</taxon>
        <taxon>Eupulmonata</taxon>
        <taxon>Stylommatophora</taxon>
        <taxon>Helicina</taxon>
        <taxon>Arionoidea</taxon>
        <taxon>Arionidae</taxon>
        <taxon>Arion</taxon>
    </lineage>
</organism>
<proteinExistence type="predicted"/>
<evidence type="ECO:0000313" key="1">
    <source>
        <dbReference type="EMBL" id="CEK52523.1"/>
    </source>
</evidence>
<feature type="non-terminal residue" evidence="1">
    <location>
        <position position="1"/>
    </location>
</feature>
<gene>
    <name evidence="1" type="primary">ORF17108</name>
</gene>
<dbReference type="EMBL" id="HACG01005658">
    <property type="protein sequence ID" value="CEK52523.1"/>
    <property type="molecule type" value="Transcribed_RNA"/>
</dbReference>
<dbReference type="AlphaFoldDB" id="A0A0B6Y8T2"/>